<dbReference type="EMBL" id="KB200149">
    <property type="protein sequence ID" value="ESP02627.1"/>
    <property type="molecule type" value="Genomic_DNA"/>
</dbReference>
<feature type="domain" description="Cadherin" evidence="6">
    <location>
        <begin position="427"/>
        <end position="513"/>
    </location>
</feature>
<evidence type="ECO:0000313" key="7">
    <source>
        <dbReference type="EMBL" id="ESP02627.1"/>
    </source>
</evidence>
<dbReference type="SUPFAM" id="SSF49313">
    <property type="entry name" value="Cadherin-like"/>
    <property type="match status" value="2"/>
</dbReference>
<organism evidence="7 8">
    <name type="scientific">Lottia gigantea</name>
    <name type="common">Giant owl limpet</name>
    <dbReference type="NCBI Taxonomy" id="225164"/>
    <lineage>
        <taxon>Eukaryota</taxon>
        <taxon>Metazoa</taxon>
        <taxon>Spiralia</taxon>
        <taxon>Lophotrochozoa</taxon>
        <taxon>Mollusca</taxon>
        <taxon>Gastropoda</taxon>
        <taxon>Patellogastropoda</taxon>
        <taxon>Lottioidea</taxon>
        <taxon>Lottiidae</taxon>
        <taxon>Lottia</taxon>
    </lineage>
</organism>
<evidence type="ECO:0000313" key="8">
    <source>
        <dbReference type="Proteomes" id="UP000030746"/>
    </source>
</evidence>
<keyword evidence="5" id="KW-0732">Signal</keyword>
<sequence length="608" mass="66885">MWRPLLILMLLMPLAASQDPRLEFVPLDGYIPEGIRSMTTIKCLTCTGNATYTIRLVSVSPVTNCLNCFTILDDTPNDVAPNYCLKYVPGATPLRYAQASMYTLTVECIDSAGNRNSGTVHVRVLPNAPPVISSPSTDQGRISVKENLNTTCDTSYTLNAYVTDRFNVRQGPVQVNVQVENPRIPPTTNVLNKEVYVDEKKTRGTRILNIGKISSSAYITSVSPISMDKHFTLDNGVLSVNNPLNYEVDNQANISFAFSDAYCESRCITSNLTLAFRKSCQFMPSRMVSLIVMIFPMYIFTNFNSGRTAYNLRPFQIFFNPRFTVNDEDFKDSHRFELDSPQGDAAKFSINPYSGAITSNGDFDLDAEGLSQKVVVLPVKVTDSKGKAVDTSTVTLTVTESNDNDPEITSELHRHLPVMDCYDAQRVLTSEATDKDFGRNGEVMFTYTASPNTPFIVTPSGIMYQTGPITVGDTFIVTIKAVDRGEPARTSAVPVTVVINGIPCSTSTLPPTTPLVVETQTVVEIATPVIITERPAVVLTTLFIETEKDFFSEPANIFATVLASIIGLALLALLGYLFWKLCCPTCCGLCYPKQQQCNPDRLPEGRGF</sequence>
<name>V4BA29_LOTGI</name>
<dbReference type="PROSITE" id="PS50268">
    <property type="entry name" value="CADHERIN_2"/>
    <property type="match status" value="2"/>
</dbReference>
<keyword evidence="1 4" id="KW-0812">Transmembrane</keyword>
<dbReference type="KEGG" id="lgi:LOTGIDRAFT_171828"/>
<evidence type="ECO:0000256" key="2">
    <source>
        <dbReference type="ARBA" id="ARBA00022989"/>
    </source>
</evidence>
<dbReference type="GO" id="GO:0005886">
    <property type="term" value="C:plasma membrane"/>
    <property type="evidence" value="ECO:0007669"/>
    <property type="project" value="UniProtKB-SubCell"/>
</dbReference>
<dbReference type="GO" id="GO:0005509">
    <property type="term" value="F:calcium ion binding"/>
    <property type="evidence" value="ECO:0007669"/>
    <property type="project" value="UniProtKB-UniRule"/>
</dbReference>
<accession>V4BA29</accession>
<keyword evidence="8" id="KW-1185">Reference proteome</keyword>
<dbReference type="InterPro" id="IPR002126">
    <property type="entry name" value="Cadherin-like_dom"/>
</dbReference>
<feature type="chain" id="PRO_5004717345" description="Cadherin domain-containing protein" evidence="5">
    <location>
        <begin position="18"/>
        <end position="608"/>
    </location>
</feature>
<reference evidence="7 8" key="1">
    <citation type="journal article" date="2013" name="Nature">
        <title>Insights into bilaterian evolution from three spiralian genomes.</title>
        <authorList>
            <person name="Simakov O."/>
            <person name="Marletaz F."/>
            <person name="Cho S.J."/>
            <person name="Edsinger-Gonzales E."/>
            <person name="Havlak P."/>
            <person name="Hellsten U."/>
            <person name="Kuo D.H."/>
            <person name="Larsson T."/>
            <person name="Lv J."/>
            <person name="Arendt D."/>
            <person name="Savage R."/>
            <person name="Osoegawa K."/>
            <person name="de Jong P."/>
            <person name="Grimwood J."/>
            <person name="Chapman J.A."/>
            <person name="Shapiro H."/>
            <person name="Aerts A."/>
            <person name="Otillar R.P."/>
            <person name="Terry A.Y."/>
            <person name="Boore J.L."/>
            <person name="Grigoriev I.V."/>
            <person name="Lindberg D.R."/>
            <person name="Seaver E.C."/>
            <person name="Weisblat D.A."/>
            <person name="Putnam N.H."/>
            <person name="Rokhsar D.S."/>
        </authorList>
    </citation>
    <scope>NUCLEOTIDE SEQUENCE [LARGE SCALE GENOMIC DNA]</scope>
</reference>
<feature type="transmembrane region" description="Helical" evidence="4">
    <location>
        <begin position="557"/>
        <end position="579"/>
    </location>
</feature>
<dbReference type="CDD" id="cd11304">
    <property type="entry name" value="Cadherin_repeat"/>
    <property type="match status" value="2"/>
</dbReference>
<dbReference type="PANTHER" id="PTHR24026">
    <property type="entry name" value="FAT ATYPICAL CADHERIN-RELATED"/>
    <property type="match status" value="1"/>
</dbReference>
<dbReference type="Proteomes" id="UP000030746">
    <property type="component" value="Unassembled WGS sequence"/>
</dbReference>
<dbReference type="RefSeq" id="XP_009046648.1">
    <property type="nucleotide sequence ID" value="XM_009048400.1"/>
</dbReference>
<dbReference type="OMA" id="MECHPSI"/>
<evidence type="ECO:0000256" key="5">
    <source>
        <dbReference type="SAM" id="SignalP"/>
    </source>
</evidence>
<dbReference type="OrthoDB" id="6148632at2759"/>
<evidence type="ECO:0000256" key="3">
    <source>
        <dbReference type="PROSITE-ProRule" id="PRU00043"/>
    </source>
</evidence>
<dbReference type="HOGENOM" id="CLU_385092_0_0_1"/>
<feature type="signal peptide" evidence="5">
    <location>
        <begin position="1"/>
        <end position="17"/>
    </location>
</feature>
<keyword evidence="2 4" id="KW-1133">Transmembrane helix</keyword>
<protein>
    <recommendedName>
        <fullName evidence="6">Cadherin domain-containing protein</fullName>
    </recommendedName>
</protein>
<dbReference type="InterPro" id="IPR015919">
    <property type="entry name" value="Cadherin-like_sf"/>
</dbReference>
<keyword evidence="3" id="KW-0106">Calcium</keyword>
<gene>
    <name evidence="7" type="ORF">LOTGIDRAFT_171828</name>
</gene>
<dbReference type="CTD" id="20241920"/>
<dbReference type="PRINTS" id="PR00205">
    <property type="entry name" value="CADHERIN"/>
</dbReference>
<evidence type="ECO:0000256" key="1">
    <source>
        <dbReference type="ARBA" id="ARBA00022692"/>
    </source>
</evidence>
<dbReference type="AlphaFoldDB" id="V4BA29"/>
<evidence type="ECO:0000259" key="6">
    <source>
        <dbReference type="PROSITE" id="PS50268"/>
    </source>
</evidence>
<dbReference type="Gene3D" id="2.60.40.60">
    <property type="entry name" value="Cadherins"/>
    <property type="match status" value="2"/>
</dbReference>
<dbReference type="GeneID" id="20241920"/>
<feature type="domain" description="Cadherin" evidence="6">
    <location>
        <begin position="322"/>
        <end position="408"/>
    </location>
</feature>
<evidence type="ECO:0000256" key="4">
    <source>
        <dbReference type="SAM" id="Phobius"/>
    </source>
</evidence>
<keyword evidence="4" id="KW-0472">Membrane</keyword>
<dbReference type="SMART" id="SM00112">
    <property type="entry name" value="CA"/>
    <property type="match status" value="2"/>
</dbReference>
<dbReference type="GO" id="GO:0007156">
    <property type="term" value="P:homophilic cell adhesion via plasma membrane adhesion molecules"/>
    <property type="evidence" value="ECO:0007669"/>
    <property type="project" value="InterPro"/>
</dbReference>
<dbReference type="PANTHER" id="PTHR24026:SF126">
    <property type="entry name" value="PROTOCADHERIN FAT 4"/>
    <property type="match status" value="1"/>
</dbReference>
<proteinExistence type="predicted"/>